<evidence type="ECO:0000313" key="1">
    <source>
        <dbReference type="EMBL" id="TWI67987.1"/>
    </source>
</evidence>
<accession>A0A562RFZ7</accession>
<name>A0A562RFZ7_9BRAD</name>
<gene>
    <name evidence="1" type="ORF">IQ16_04512</name>
</gene>
<keyword evidence="2" id="KW-1185">Reference proteome</keyword>
<dbReference type="EMBL" id="VLLA01000011">
    <property type="protein sequence ID" value="TWI67987.1"/>
    <property type="molecule type" value="Genomic_DNA"/>
</dbReference>
<organism evidence="1 2">
    <name type="scientific">Bradyrhizobium huanghuaihaiense</name>
    <dbReference type="NCBI Taxonomy" id="990078"/>
    <lineage>
        <taxon>Bacteria</taxon>
        <taxon>Pseudomonadati</taxon>
        <taxon>Pseudomonadota</taxon>
        <taxon>Alphaproteobacteria</taxon>
        <taxon>Hyphomicrobiales</taxon>
        <taxon>Nitrobacteraceae</taxon>
        <taxon>Bradyrhizobium</taxon>
    </lineage>
</organism>
<sequence>MTAIPNDARGCAARNLSAAVESGIECPGCALGPGTRLVFEGFYKVRFQLGDAVGRSVMHAGNGKMLGGNSAFAHIGTYEKTNEGVDVVIKTVRHNPDPNYRAMAGTDDATLLAKGWADGDLYRFKGELKELPGVPFQSVMTPITEDEVPIAGGVGEGGIADGLYSVHLRMLDGIDGGLTGVVLLNQGRILGGDAAFYYLGSYTAAKGRWKGQILNQEHTPAKDDPIFGGHEVGIGFSGSYDAEEAVLEATALAGKRSLRLTAALKLMHRA</sequence>
<dbReference type="Proteomes" id="UP000316291">
    <property type="component" value="Unassembled WGS sequence"/>
</dbReference>
<reference evidence="1 2" key="1">
    <citation type="journal article" date="2015" name="Stand. Genomic Sci.">
        <title>Genomic Encyclopedia of Bacterial and Archaeal Type Strains, Phase III: the genomes of soil and plant-associated and newly described type strains.</title>
        <authorList>
            <person name="Whitman W.B."/>
            <person name="Woyke T."/>
            <person name="Klenk H.P."/>
            <person name="Zhou Y."/>
            <person name="Lilburn T.G."/>
            <person name="Beck B.J."/>
            <person name="De Vos P."/>
            <person name="Vandamme P."/>
            <person name="Eisen J.A."/>
            <person name="Garrity G."/>
            <person name="Hugenholtz P."/>
            <person name="Kyrpides N.C."/>
        </authorList>
    </citation>
    <scope>NUCLEOTIDE SEQUENCE [LARGE SCALE GENOMIC DNA]</scope>
    <source>
        <strain evidence="1 2">CGMCC 1.10948</strain>
    </source>
</reference>
<evidence type="ECO:0000313" key="2">
    <source>
        <dbReference type="Proteomes" id="UP000316291"/>
    </source>
</evidence>
<dbReference type="AlphaFoldDB" id="A0A562RFZ7"/>
<proteinExistence type="predicted"/>
<comment type="caution">
    <text evidence="1">The sequence shown here is derived from an EMBL/GenBank/DDBJ whole genome shotgun (WGS) entry which is preliminary data.</text>
</comment>
<protein>
    <submittedName>
        <fullName evidence="1">Type III secretion system (T3SS) negative regulator GrlR</fullName>
    </submittedName>
</protein>
<dbReference type="Gene3D" id="2.40.128.380">
    <property type="entry name" value="T3SS negative regulator GrlR"/>
    <property type="match status" value="2"/>
</dbReference>
<dbReference type="InterPro" id="IPR043019">
    <property type="entry name" value="GrlR_sf"/>
</dbReference>